<keyword evidence="1" id="KW-0472">Membrane</keyword>
<evidence type="ECO:0000313" key="2">
    <source>
        <dbReference type="EMBL" id="KPC61163.1"/>
    </source>
</evidence>
<name>A0A0N0XTC1_9ACTN</name>
<dbReference type="EMBL" id="LGKG01000151">
    <property type="protein sequence ID" value="KPC61163.1"/>
    <property type="molecule type" value="Genomic_DNA"/>
</dbReference>
<keyword evidence="3" id="KW-1185">Reference proteome</keyword>
<dbReference type="Proteomes" id="UP000037982">
    <property type="component" value="Unassembled WGS sequence"/>
</dbReference>
<keyword evidence="1" id="KW-0812">Transmembrane</keyword>
<feature type="transmembrane region" description="Helical" evidence="1">
    <location>
        <begin position="89"/>
        <end position="110"/>
    </location>
</feature>
<keyword evidence="1" id="KW-1133">Transmembrane helix</keyword>
<dbReference type="PATRIC" id="fig|66876.3.peg.5622"/>
<organism evidence="2 3">
    <name type="scientific">Streptomyces chattanoogensis</name>
    <dbReference type="NCBI Taxonomy" id="66876"/>
    <lineage>
        <taxon>Bacteria</taxon>
        <taxon>Bacillati</taxon>
        <taxon>Actinomycetota</taxon>
        <taxon>Actinomycetes</taxon>
        <taxon>Kitasatosporales</taxon>
        <taxon>Streptomycetaceae</taxon>
        <taxon>Streptomyces</taxon>
    </lineage>
</organism>
<accession>A0A0N0XTC1</accession>
<dbReference type="AlphaFoldDB" id="A0A0N0XTC1"/>
<sequence length="113" mass="12269">MPATTMDDRHWGAWIAPCIATIVTVIVAPFAFTVLMLSPMACDACSATEQDDFNVLFWSFAAGLVIPVALLTASWILPWRRQYVAARIILAVLAPGSLIGLLLLFIQLLGSVH</sequence>
<proteinExistence type="predicted"/>
<feature type="transmembrane region" description="Helical" evidence="1">
    <location>
        <begin position="55"/>
        <end position="77"/>
    </location>
</feature>
<evidence type="ECO:0000256" key="1">
    <source>
        <dbReference type="SAM" id="Phobius"/>
    </source>
</evidence>
<reference evidence="3" key="1">
    <citation type="submission" date="2015-07" db="EMBL/GenBank/DDBJ databases">
        <authorList>
            <person name="Ju K.-S."/>
            <person name="Doroghazi J.R."/>
            <person name="Metcalf W.W."/>
        </authorList>
    </citation>
    <scope>NUCLEOTIDE SEQUENCE [LARGE SCALE GENOMIC DNA]</scope>
    <source>
        <strain evidence="3">NRRL ISP-5002</strain>
    </source>
</reference>
<protein>
    <submittedName>
        <fullName evidence="2">Uncharacterized protein</fullName>
    </submittedName>
</protein>
<gene>
    <name evidence="2" type="ORF">ADL29_25630</name>
</gene>
<feature type="transmembrane region" description="Helical" evidence="1">
    <location>
        <begin position="12"/>
        <end position="35"/>
    </location>
</feature>
<evidence type="ECO:0000313" key="3">
    <source>
        <dbReference type="Proteomes" id="UP000037982"/>
    </source>
</evidence>
<comment type="caution">
    <text evidence="2">The sequence shown here is derived from an EMBL/GenBank/DDBJ whole genome shotgun (WGS) entry which is preliminary data.</text>
</comment>